<dbReference type="Pfam" id="PF06100">
    <property type="entry name" value="MCRA"/>
    <property type="match status" value="1"/>
</dbReference>
<dbReference type="PANTHER" id="PTHR37417:SF2">
    <property type="entry name" value="67 KDA MYOSIN-CROSS-REACTIVE ANTIGEN FAMILY PROTEIN (AFU_ORTHOLOGUE AFUA_5G09970)"/>
    <property type="match status" value="1"/>
</dbReference>
<dbReference type="GO" id="GO:0006631">
    <property type="term" value="P:fatty acid metabolic process"/>
    <property type="evidence" value="ECO:0007669"/>
    <property type="project" value="InterPro"/>
</dbReference>
<name>A0A5N7IWU0_9CLOT</name>
<organism evidence="1 2">
    <name type="scientific">Clostridium estertheticum</name>
    <dbReference type="NCBI Taxonomy" id="238834"/>
    <lineage>
        <taxon>Bacteria</taxon>
        <taxon>Bacillati</taxon>
        <taxon>Bacillota</taxon>
        <taxon>Clostridia</taxon>
        <taxon>Eubacteriales</taxon>
        <taxon>Clostridiaceae</taxon>
        <taxon>Clostridium</taxon>
    </lineage>
</organism>
<gene>
    <name evidence="1" type="ORF">E4V82_02290</name>
</gene>
<dbReference type="PANTHER" id="PTHR37417">
    <property type="entry name" value="67 KDA MYOSIN-CROSS-REACTIVE ANTIGEN FAMILY PROTEIN (AFU_ORTHOLOGUE AFUA_5G09970)"/>
    <property type="match status" value="1"/>
</dbReference>
<dbReference type="Gene3D" id="3.50.50.60">
    <property type="entry name" value="FAD/NAD(P)-binding domain"/>
    <property type="match status" value="3"/>
</dbReference>
<evidence type="ECO:0000313" key="2">
    <source>
        <dbReference type="Proteomes" id="UP000342249"/>
    </source>
</evidence>
<protein>
    <submittedName>
        <fullName evidence="1">Oleate hydratase</fullName>
        <ecNumber evidence="1">4.2.1.53</ecNumber>
    </submittedName>
</protein>
<comment type="caution">
    <text evidence="1">The sequence shown here is derived from an EMBL/GenBank/DDBJ whole genome shotgun (WGS) entry which is preliminary data.</text>
</comment>
<dbReference type="GO" id="GO:0050151">
    <property type="term" value="F:oleate hydratase activity"/>
    <property type="evidence" value="ECO:0007669"/>
    <property type="project" value="UniProtKB-EC"/>
</dbReference>
<dbReference type="EMBL" id="SPSF01000011">
    <property type="protein sequence ID" value="MPQ60944.1"/>
    <property type="molecule type" value="Genomic_DNA"/>
</dbReference>
<reference evidence="1 2" key="1">
    <citation type="journal article" date="2019" name="Lett. Appl. Microbiol.">
        <title>A case of 'blown pack' spoilage of vacuum-packaged pork likely associated with Clostridium estertheticum in Canada.</title>
        <authorList>
            <person name="Zhang P."/>
            <person name="Ward P."/>
            <person name="McMullen L.M."/>
            <person name="Yang X."/>
        </authorList>
    </citation>
    <scope>NUCLEOTIDE SEQUENCE [LARGE SCALE GENOMIC DNA]</scope>
    <source>
        <strain evidence="1 2">MA19</strain>
    </source>
</reference>
<dbReference type="EC" id="4.2.1.53" evidence="1"/>
<dbReference type="GO" id="GO:0071949">
    <property type="term" value="F:FAD binding"/>
    <property type="evidence" value="ECO:0007669"/>
    <property type="project" value="InterPro"/>
</dbReference>
<evidence type="ECO:0000313" key="1">
    <source>
        <dbReference type="EMBL" id="MPQ60944.1"/>
    </source>
</evidence>
<dbReference type="SUPFAM" id="SSF51905">
    <property type="entry name" value="FAD/NAD(P)-binding domain"/>
    <property type="match status" value="1"/>
</dbReference>
<dbReference type="InterPro" id="IPR036188">
    <property type="entry name" value="FAD/NAD-bd_sf"/>
</dbReference>
<keyword evidence="1" id="KW-0456">Lyase</keyword>
<sequence>MILKMEGVKMKFNFDQTIDVEKTNAYMVGAGLASMAAAIYLIRDGHVPGKNIHIYEELDITGGSMDGNGNAKDGYVIRGGRMFDREAYACTFGIMESIPSLTDPKVSIMDEFNAFNKEIHTHAKARLIDNDANILDVSTLGFNREDRMALMDIMINSEDSLGTKTIKECFPEAFFKTNFWLQWTTLFAFETWHSAVELKRYLHRFIQELPRLKDLSGIRRTPYNQYDSMLLPMTKWLKSQGVNFELNCRVTDLEFKPSDTETTVTAFKCLKNGKETRIEVGTCDLAFVTIGSLTAGTSLGSMTKPAIINDKHVGGAWDLWEKIADGRPEFGNPKVFDERVEESMWESFTVTLKDPTMYKKIIEFSGNQPGTGAHMTFRDSAWLMTIVLHNQPHFIGQADEIQIIWGYSLFPYAKGDFIKKRMVDCSGEEILAEVLYHLNFKDDMKKIIETSICIPCILPFTTAQFLTRAKGDRPQNIPEGSTNLALLGQFCEIKDDVVFTMDYSVRGAQIAVYKFLNLNKRLTPIYKGQHDVRVMLNSVLEMMKDDNLSKELLAIKSLLK</sequence>
<accession>A0A5N7IWU0</accession>
<dbReference type="InterPro" id="IPR010354">
    <property type="entry name" value="Oleate_hydratase"/>
</dbReference>
<dbReference type="Proteomes" id="UP000342249">
    <property type="component" value="Unassembled WGS sequence"/>
</dbReference>
<proteinExistence type="predicted"/>
<dbReference type="AlphaFoldDB" id="A0A5N7IWU0"/>
<dbReference type="NCBIfam" id="NF010584">
    <property type="entry name" value="PRK13977.1"/>
    <property type="match status" value="1"/>
</dbReference>